<comment type="caution">
    <text evidence="2">The sequence shown here is derived from an EMBL/GenBank/DDBJ whole genome shotgun (WGS) entry which is preliminary data.</text>
</comment>
<evidence type="ECO:0000256" key="1">
    <source>
        <dbReference type="SAM" id="Phobius"/>
    </source>
</evidence>
<gene>
    <name evidence="2" type="ORF">IC610_13210</name>
</gene>
<feature type="transmembrane region" description="Helical" evidence="1">
    <location>
        <begin position="39"/>
        <end position="57"/>
    </location>
</feature>
<evidence type="ECO:0000313" key="3">
    <source>
        <dbReference type="Proteomes" id="UP000637299"/>
    </source>
</evidence>
<dbReference type="RefSeq" id="WP_191737295.1">
    <property type="nucleotide sequence ID" value="NZ_JACYFS010000004.1"/>
</dbReference>
<evidence type="ECO:0000313" key="2">
    <source>
        <dbReference type="EMBL" id="MBD8083372.1"/>
    </source>
</evidence>
<reference evidence="2 3" key="1">
    <citation type="submission" date="2020-09" db="EMBL/GenBank/DDBJ databases">
        <title>Genome seq and assembly of Chryseobacterium sp.</title>
        <authorList>
            <person name="Chhetri G."/>
        </authorList>
    </citation>
    <scope>NUCLEOTIDE SEQUENCE [LARGE SCALE GENOMIC DNA]</scope>
    <source>
        <strain evidence="2 3">GCR10</strain>
    </source>
</reference>
<keyword evidence="3" id="KW-1185">Reference proteome</keyword>
<proteinExistence type="predicted"/>
<dbReference type="EMBL" id="JACYFS010000004">
    <property type="protein sequence ID" value="MBD8083372.1"/>
    <property type="molecule type" value="Genomic_DNA"/>
</dbReference>
<keyword evidence="1" id="KW-1133">Transmembrane helix</keyword>
<accession>A0ABR8ZDK8</accession>
<name>A0ABR8ZDK8_9FLAO</name>
<protein>
    <submittedName>
        <fullName evidence="2">Uncharacterized protein</fullName>
    </submittedName>
</protein>
<keyword evidence="1" id="KW-0812">Transmembrane</keyword>
<sequence>MMTKQQKTAVIFAIPSLLMIAAFISNHFVEGFNWTGSDFLIAGILLFGTASFIYMIVSSKLSVRAKTIISIVIILILMIIWVEMAVGLFGSPIAGS</sequence>
<keyword evidence="1" id="KW-0472">Membrane</keyword>
<feature type="transmembrane region" description="Helical" evidence="1">
    <location>
        <begin position="69"/>
        <end position="90"/>
    </location>
</feature>
<dbReference type="Proteomes" id="UP000637299">
    <property type="component" value="Unassembled WGS sequence"/>
</dbReference>
<feature type="transmembrane region" description="Helical" evidence="1">
    <location>
        <begin position="9"/>
        <end position="27"/>
    </location>
</feature>
<organism evidence="2 3">
    <name type="scientific">Chryseobacterium caseinilyticum</name>
    <dbReference type="NCBI Taxonomy" id="2771428"/>
    <lineage>
        <taxon>Bacteria</taxon>
        <taxon>Pseudomonadati</taxon>
        <taxon>Bacteroidota</taxon>
        <taxon>Flavobacteriia</taxon>
        <taxon>Flavobacteriales</taxon>
        <taxon>Weeksellaceae</taxon>
        <taxon>Chryseobacterium group</taxon>
        <taxon>Chryseobacterium</taxon>
    </lineage>
</organism>